<feature type="compositionally biased region" description="Basic and acidic residues" evidence="2">
    <location>
        <begin position="438"/>
        <end position="451"/>
    </location>
</feature>
<accession>A0ABQ9TAE4</accession>
<evidence type="ECO:0000256" key="3">
    <source>
        <dbReference type="SAM" id="Phobius"/>
    </source>
</evidence>
<keyword evidence="3" id="KW-0472">Membrane</keyword>
<feature type="transmembrane region" description="Helical" evidence="3">
    <location>
        <begin position="12"/>
        <end position="34"/>
    </location>
</feature>
<organism evidence="5 6">
    <name type="scientific">Saguinus oedipus</name>
    <name type="common">Cotton-top tamarin</name>
    <name type="synonym">Oedipomidas oedipus</name>
    <dbReference type="NCBI Taxonomy" id="9490"/>
    <lineage>
        <taxon>Eukaryota</taxon>
        <taxon>Metazoa</taxon>
        <taxon>Chordata</taxon>
        <taxon>Craniata</taxon>
        <taxon>Vertebrata</taxon>
        <taxon>Euteleostomi</taxon>
        <taxon>Mammalia</taxon>
        <taxon>Eutheria</taxon>
        <taxon>Euarchontoglires</taxon>
        <taxon>Primates</taxon>
        <taxon>Haplorrhini</taxon>
        <taxon>Platyrrhini</taxon>
        <taxon>Cebidae</taxon>
        <taxon>Callitrichinae</taxon>
        <taxon>Saguinus</taxon>
    </lineage>
</organism>
<evidence type="ECO:0000256" key="2">
    <source>
        <dbReference type="SAM" id="MobiDB-lite"/>
    </source>
</evidence>
<keyword evidence="3" id="KW-0812">Transmembrane</keyword>
<dbReference type="InterPro" id="IPR024309">
    <property type="entry name" value="NUT_N"/>
</dbReference>
<dbReference type="PANTHER" id="PTHR22879:SF2">
    <property type="entry name" value="NUT FAMILY MEMBER 2F-RELATED"/>
    <property type="match status" value="1"/>
</dbReference>
<dbReference type="Pfam" id="PF12881">
    <property type="entry name" value="NUT"/>
    <property type="match status" value="2"/>
</dbReference>
<feature type="region of interest" description="Disordered" evidence="2">
    <location>
        <begin position="406"/>
        <end position="451"/>
    </location>
</feature>
<comment type="similarity">
    <text evidence="1">Belongs to the NUT family.</text>
</comment>
<feature type="compositionally biased region" description="Polar residues" evidence="2">
    <location>
        <begin position="283"/>
        <end position="295"/>
    </location>
</feature>
<sequence>MGVCVAVHLRVCVRDCVCVFVSVTGYSVSVWVWSVYVTCVYFPVSYVGLFVCLCVVCVSLSACVYATRSVVSAEGWGRGAHCFLRLLQVSLAPPYSLPGKLTPPSFHFQVEAVIHPRFLEELLSPDPQMDFLALSQELEQEEGLTLAQVEQGGGGTPVPWGQEEPRHTSPTRLLPLPCGGCSASWKATPRWGGAEEPGRGVRMPTAVRPSGMPDRATPSVFHRKPSCLRLPCLPPKCLGLHHPGPCSHLGNSQKMPLFLPQVAEKRLQSLEEERSKRAAPSHGATQLDSSSSKSEAGQGADRDVPGPQQRVSMETCPAQMAARDPQGQGRVCIRVARSKNPVVLLERLNSRMLRAARPNSPLQDHRPTTEMASRDPQGRGRVCTGMARSINPVVLLERLDSRWLSAARPDSPPQDQRPTCPDVGTQDTWGLPGASPVKESRRLSKGSSEEREIPGMVSVVGTDYRLRPWKLSQSPVPASGLLSPEGRGPQGALQSQSAKRRGLSPAPAPTTKSKKRALSRGPSPAVQTPHLRPGLRVSGAQSLAWGLGNPSQSRKRK</sequence>
<reference evidence="5 6" key="1">
    <citation type="submission" date="2023-05" db="EMBL/GenBank/DDBJ databases">
        <title>B98-5 Cell Line De Novo Hybrid Assembly: An Optical Mapping Approach.</title>
        <authorList>
            <person name="Kananen K."/>
            <person name="Auerbach J.A."/>
            <person name="Kautto E."/>
            <person name="Blachly J.S."/>
        </authorList>
    </citation>
    <scope>NUCLEOTIDE SEQUENCE [LARGE SCALE GENOMIC DNA]</scope>
    <source>
        <strain evidence="5">B95-8</strain>
        <tissue evidence="5">Cell line</tissue>
    </source>
</reference>
<keyword evidence="6" id="KW-1185">Reference proteome</keyword>
<gene>
    <name evidence="5" type="ORF">P7K49_041024</name>
</gene>
<name>A0ABQ9TAE4_SAGOE</name>
<feature type="domain" description="Nuclear Testis protein N-terminal" evidence="4">
    <location>
        <begin position="106"/>
        <end position="149"/>
    </location>
</feature>
<proteinExistence type="inferred from homology"/>
<dbReference type="EMBL" id="JASSZA010000118">
    <property type="protein sequence ID" value="KAK2081725.1"/>
    <property type="molecule type" value="Genomic_DNA"/>
</dbReference>
<feature type="region of interest" description="Disordered" evidence="2">
    <location>
        <begin position="475"/>
        <end position="557"/>
    </location>
</feature>
<evidence type="ECO:0000313" key="5">
    <source>
        <dbReference type="EMBL" id="KAK2081725.1"/>
    </source>
</evidence>
<dbReference type="PANTHER" id="PTHR22879">
    <property type="entry name" value="NUT FAMILY MEMBER 1"/>
    <property type="match status" value="1"/>
</dbReference>
<protein>
    <recommendedName>
        <fullName evidence="4">Nuclear Testis protein N-terminal domain-containing protein</fullName>
    </recommendedName>
</protein>
<comment type="caution">
    <text evidence="5">The sequence shown here is derived from an EMBL/GenBank/DDBJ whole genome shotgun (WGS) entry which is preliminary data.</text>
</comment>
<dbReference type="Proteomes" id="UP001266305">
    <property type="component" value="Unassembled WGS sequence"/>
</dbReference>
<evidence type="ECO:0000259" key="4">
    <source>
        <dbReference type="Pfam" id="PF12881"/>
    </source>
</evidence>
<feature type="compositionally biased region" description="Basic and acidic residues" evidence="2">
    <location>
        <begin position="363"/>
        <end position="378"/>
    </location>
</feature>
<feature type="region of interest" description="Disordered" evidence="2">
    <location>
        <begin position="189"/>
        <end position="218"/>
    </location>
</feature>
<dbReference type="InterPro" id="IPR024310">
    <property type="entry name" value="NUT"/>
</dbReference>
<evidence type="ECO:0000313" key="6">
    <source>
        <dbReference type="Proteomes" id="UP001266305"/>
    </source>
</evidence>
<feature type="region of interest" description="Disordered" evidence="2">
    <location>
        <begin position="268"/>
        <end position="328"/>
    </location>
</feature>
<feature type="region of interest" description="Disordered" evidence="2">
    <location>
        <begin position="152"/>
        <end position="173"/>
    </location>
</feature>
<feature type="domain" description="Nuclear Testis protein N-terminal" evidence="4">
    <location>
        <begin position="369"/>
        <end position="557"/>
    </location>
</feature>
<evidence type="ECO:0000256" key="1">
    <source>
        <dbReference type="ARBA" id="ARBA00010586"/>
    </source>
</evidence>
<keyword evidence="3" id="KW-1133">Transmembrane helix</keyword>
<feature type="transmembrane region" description="Helical" evidence="3">
    <location>
        <begin position="46"/>
        <end position="66"/>
    </location>
</feature>
<feature type="non-terminal residue" evidence="5">
    <location>
        <position position="557"/>
    </location>
</feature>
<feature type="region of interest" description="Disordered" evidence="2">
    <location>
        <begin position="358"/>
        <end position="380"/>
    </location>
</feature>